<dbReference type="AlphaFoldDB" id="A0A2M8Q9G4"/>
<dbReference type="Proteomes" id="UP000230790">
    <property type="component" value="Unassembled WGS sequence"/>
</dbReference>
<sequence length="126" mass="13060">GVDHINDAIQTFVRPAAGAILFAANTGVVSGMDTTLALICGLILASGVHATKAAARPVVNGATMGIGAPFISVAEDVLATIGSLLAIFFPILFLLFAALLGYLAYRLIKRARRLRAPRTAQPTVTT</sequence>
<dbReference type="InterPro" id="IPR025196">
    <property type="entry name" value="DUF4126"/>
</dbReference>
<feature type="transmembrane region" description="Helical" evidence="1">
    <location>
        <begin position="20"/>
        <end position="45"/>
    </location>
</feature>
<feature type="non-terminal residue" evidence="3">
    <location>
        <position position="1"/>
    </location>
</feature>
<gene>
    <name evidence="3" type="ORF">CUN48_13780</name>
</gene>
<comment type="caution">
    <text evidence="3">The sequence shown here is derived from an EMBL/GenBank/DDBJ whole genome shotgun (WGS) entry which is preliminary data.</text>
</comment>
<evidence type="ECO:0000313" key="4">
    <source>
        <dbReference type="Proteomes" id="UP000230790"/>
    </source>
</evidence>
<keyword evidence="1" id="KW-0812">Transmembrane</keyword>
<evidence type="ECO:0000313" key="3">
    <source>
        <dbReference type="EMBL" id="PJF46443.1"/>
    </source>
</evidence>
<protein>
    <submittedName>
        <fullName evidence="3">DUF4126 domain-containing protein</fullName>
    </submittedName>
</protein>
<organism evidence="3 4">
    <name type="scientific">Candidatus Thermofonsia Clade 3 bacterium</name>
    <dbReference type="NCBI Taxonomy" id="2364212"/>
    <lineage>
        <taxon>Bacteria</taxon>
        <taxon>Bacillati</taxon>
        <taxon>Chloroflexota</taxon>
        <taxon>Candidatus Thermofontia</taxon>
        <taxon>Candidatus Thermofonsia Clade 3</taxon>
    </lineage>
</organism>
<dbReference type="Pfam" id="PF13548">
    <property type="entry name" value="DUF4126"/>
    <property type="match status" value="1"/>
</dbReference>
<feature type="domain" description="DUF4126" evidence="2">
    <location>
        <begin position="1"/>
        <end position="110"/>
    </location>
</feature>
<keyword evidence="1" id="KW-0472">Membrane</keyword>
<evidence type="ECO:0000256" key="1">
    <source>
        <dbReference type="SAM" id="Phobius"/>
    </source>
</evidence>
<accession>A0A2M8Q9G4</accession>
<proteinExistence type="predicted"/>
<feature type="transmembrane region" description="Helical" evidence="1">
    <location>
        <begin position="80"/>
        <end position="105"/>
    </location>
</feature>
<reference evidence="3 4" key="1">
    <citation type="submission" date="2017-11" db="EMBL/GenBank/DDBJ databases">
        <title>Evolution of Phototrophy in the Chloroflexi Phylum Driven by Horizontal Gene Transfer.</title>
        <authorList>
            <person name="Ward L.M."/>
            <person name="Hemp J."/>
            <person name="Shih P.M."/>
            <person name="Mcglynn S.E."/>
            <person name="Fischer W."/>
        </authorList>
    </citation>
    <scope>NUCLEOTIDE SEQUENCE [LARGE SCALE GENOMIC DNA]</scope>
    <source>
        <strain evidence="3">JP3_7</strain>
    </source>
</reference>
<dbReference type="EMBL" id="PGTN01000205">
    <property type="protein sequence ID" value="PJF46443.1"/>
    <property type="molecule type" value="Genomic_DNA"/>
</dbReference>
<keyword evidence="1" id="KW-1133">Transmembrane helix</keyword>
<evidence type="ECO:0000259" key="2">
    <source>
        <dbReference type="Pfam" id="PF13548"/>
    </source>
</evidence>
<name>A0A2M8Q9G4_9CHLR</name>